<dbReference type="SUPFAM" id="SSF51621">
    <property type="entry name" value="Phosphoenolpyruvate/pyruvate domain"/>
    <property type="match status" value="1"/>
</dbReference>
<protein>
    <submittedName>
        <fullName evidence="5">Aldolase</fullName>
    </submittedName>
</protein>
<evidence type="ECO:0000259" key="4">
    <source>
        <dbReference type="Pfam" id="PF03328"/>
    </source>
</evidence>
<dbReference type="Gene3D" id="3.20.20.60">
    <property type="entry name" value="Phosphoenolpyruvate-binding domains"/>
    <property type="match status" value="1"/>
</dbReference>
<dbReference type="InterPro" id="IPR050251">
    <property type="entry name" value="HpcH-HpaI_aldolase"/>
</dbReference>
<dbReference type="RefSeq" id="WP_126819576.1">
    <property type="nucleotide sequence ID" value="NZ_PIPS01000001.1"/>
</dbReference>
<keyword evidence="3" id="KW-0456">Lyase</keyword>
<dbReference type="PANTHER" id="PTHR30502:SF0">
    <property type="entry name" value="PHOSPHOENOLPYRUVATE CARBOXYLASE FAMILY PROTEIN"/>
    <property type="match status" value="1"/>
</dbReference>
<dbReference type="AlphaFoldDB" id="A0AA94JEI2"/>
<organism evidence="5 6">
    <name type="scientific">Idiomarina aquatica</name>
    <dbReference type="NCBI Taxonomy" id="1327752"/>
    <lineage>
        <taxon>Bacteria</taxon>
        <taxon>Pseudomonadati</taxon>
        <taxon>Pseudomonadota</taxon>
        <taxon>Gammaproteobacteria</taxon>
        <taxon>Alteromonadales</taxon>
        <taxon>Idiomarinaceae</taxon>
        <taxon>Idiomarina</taxon>
    </lineage>
</organism>
<gene>
    <name evidence="5" type="ORF">CWE23_04030</name>
</gene>
<dbReference type="GO" id="GO:0005737">
    <property type="term" value="C:cytoplasm"/>
    <property type="evidence" value="ECO:0007669"/>
    <property type="project" value="TreeGrafter"/>
</dbReference>
<feature type="domain" description="HpcH/HpaI aldolase/citrate lyase" evidence="4">
    <location>
        <begin position="14"/>
        <end position="237"/>
    </location>
</feature>
<dbReference type="InterPro" id="IPR040442">
    <property type="entry name" value="Pyrv_kinase-like_dom_sf"/>
</dbReference>
<sequence>MSLKETFQARTALGCFSKTTDSAFVEACGYAGLDFIIIDMEHGPVSYETVHNHVRAAKLGGVHSIIRAKSNDEHSIGSALDSGADGVQVPNVNTVAQAKQAVSAAKFHPKGSRGVCRFVRAANFGTQDKSDYFSSANEKLLILQVEGVEGVNNLEEILAIPGIDVLFIGPYDLSQSVGKPGEVDAPEVTELMQKIAEQAKAADVALGTFCDSLENLKKFKQQGFDYIAYSVDVNIFTEACKFIFTSNRC</sequence>
<keyword evidence="6" id="KW-1185">Reference proteome</keyword>
<accession>A0AA94JEI2</accession>
<comment type="caution">
    <text evidence="5">The sequence shown here is derived from an EMBL/GenBank/DDBJ whole genome shotgun (WGS) entry which is preliminary data.</text>
</comment>
<comment type="similarity">
    <text evidence="1">Belongs to the HpcH/HpaI aldolase family.</text>
</comment>
<dbReference type="GO" id="GO:0016832">
    <property type="term" value="F:aldehyde-lyase activity"/>
    <property type="evidence" value="ECO:0007669"/>
    <property type="project" value="TreeGrafter"/>
</dbReference>
<reference evidence="6" key="1">
    <citation type="journal article" date="2018" name="Front. Microbiol.">
        <title>Genome-Based Analysis Reveals the Taxonomy and Diversity of the Family Idiomarinaceae.</title>
        <authorList>
            <person name="Liu Y."/>
            <person name="Lai Q."/>
            <person name="Shao Z."/>
        </authorList>
    </citation>
    <scope>NUCLEOTIDE SEQUENCE [LARGE SCALE GENOMIC DNA]</scope>
    <source>
        <strain evidence="6">SN-14</strain>
    </source>
</reference>
<evidence type="ECO:0000256" key="3">
    <source>
        <dbReference type="ARBA" id="ARBA00023239"/>
    </source>
</evidence>
<evidence type="ECO:0000256" key="2">
    <source>
        <dbReference type="ARBA" id="ARBA00022723"/>
    </source>
</evidence>
<dbReference type="PANTHER" id="PTHR30502">
    <property type="entry name" value="2-KETO-3-DEOXY-L-RHAMNONATE ALDOLASE"/>
    <property type="match status" value="1"/>
</dbReference>
<evidence type="ECO:0000313" key="6">
    <source>
        <dbReference type="Proteomes" id="UP000286680"/>
    </source>
</evidence>
<dbReference type="InterPro" id="IPR005000">
    <property type="entry name" value="Aldolase/citrate-lyase_domain"/>
</dbReference>
<dbReference type="EMBL" id="PIPS01000001">
    <property type="protein sequence ID" value="RUO45195.1"/>
    <property type="molecule type" value="Genomic_DNA"/>
</dbReference>
<name>A0AA94JEI2_9GAMM</name>
<evidence type="ECO:0000256" key="1">
    <source>
        <dbReference type="ARBA" id="ARBA00005568"/>
    </source>
</evidence>
<dbReference type="Proteomes" id="UP000286680">
    <property type="component" value="Unassembled WGS sequence"/>
</dbReference>
<keyword evidence="2" id="KW-0479">Metal-binding</keyword>
<proteinExistence type="inferred from homology"/>
<evidence type="ECO:0000313" key="5">
    <source>
        <dbReference type="EMBL" id="RUO45195.1"/>
    </source>
</evidence>
<dbReference type="Pfam" id="PF03328">
    <property type="entry name" value="HpcH_HpaI"/>
    <property type="match status" value="1"/>
</dbReference>
<dbReference type="GO" id="GO:0046872">
    <property type="term" value="F:metal ion binding"/>
    <property type="evidence" value="ECO:0007669"/>
    <property type="project" value="UniProtKB-KW"/>
</dbReference>
<dbReference type="InterPro" id="IPR015813">
    <property type="entry name" value="Pyrv/PenolPyrv_kinase-like_dom"/>
</dbReference>